<evidence type="ECO:0000313" key="2">
    <source>
        <dbReference type="Proteomes" id="UP000177583"/>
    </source>
</evidence>
<gene>
    <name evidence="1" type="ORF">A2557_00665</name>
</gene>
<organism evidence="1 2">
    <name type="scientific">Candidatus Lambdaproteobacteria bacterium RIFOXYD2_FULL_56_26</name>
    <dbReference type="NCBI Taxonomy" id="1817773"/>
    <lineage>
        <taxon>Bacteria</taxon>
        <taxon>Pseudomonadati</taxon>
        <taxon>Pseudomonadota</taxon>
        <taxon>Candidatus Lambdaproteobacteria</taxon>
    </lineage>
</organism>
<protein>
    <submittedName>
        <fullName evidence="1">Uncharacterized protein</fullName>
    </submittedName>
</protein>
<comment type="caution">
    <text evidence="1">The sequence shown here is derived from an EMBL/GenBank/DDBJ whole genome shotgun (WGS) entry which is preliminary data.</text>
</comment>
<name>A0A1F6GTU7_9PROT</name>
<dbReference type="InterPro" id="IPR011250">
    <property type="entry name" value="OMP/PagP_B-barrel"/>
</dbReference>
<dbReference type="AlphaFoldDB" id="A0A1F6GTU7"/>
<proteinExistence type="predicted"/>
<accession>A0A1F6GTU7</accession>
<sequence>MFTLLLSSLPGLTLAEEPSSETLALPVLKQGEALPKSRWDVDGLFEQLLGQLPDFLGRLPQNVKRVTLLNLEGDPSYDLNANRLSYRLLNSLVAQGRLEMVECRQCSNLKIYVDKDSLVLAKSLESNEQYQALGRQLKIDAYLQGFLEMNEREGRLTLNLKLVRTEDGSVVNTASFSVKAKEEDKGLANPADRPSHIGLALSPFVGFGYQGWVLVNNQNTEKKVTSFTGVTLRLLTPTFWETIDLGLDLDSFSASTSTETATLKLSAVQAVPLVRYQLPFRFGAQPLAFAYFGFGGAAVNSETSLATKAGAEFFINNNLSVGLDYYQLGSRKVQSDLKDSEGNFLTNKFSGSAMAVSFRFLY</sequence>
<evidence type="ECO:0000313" key="1">
    <source>
        <dbReference type="EMBL" id="OGH01616.1"/>
    </source>
</evidence>
<dbReference type="Proteomes" id="UP000177583">
    <property type="component" value="Unassembled WGS sequence"/>
</dbReference>
<dbReference type="SUPFAM" id="SSF56925">
    <property type="entry name" value="OMPA-like"/>
    <property type="match status" value="1"/>
</dbReference>
<dbReference type="EMBL" id="MFNF01000031">
    <property type="protein sequence ID" value="OGH01616.1"/>
    <property type="molecule type" value="Genomic_DNA"/>
</dbReference>
<reference evidence="1 2" key="1">
    <citation type="journal article" date="2016" name="Nat. Commun.">
        <title>Thousands of microbial genomes shed light on interconnected biogeochemical processes in an aquifer system.</title>
        <authorList>
            <person name="Anantharaman K."/>
            <person name="Brown C.T."/>
            <person name="Hug L.A."/>
            <person name="Sharon I."/>
            <person name="Castelle C.J."/>
            <person name="Probst A.J."/>
            <person name="Thomas B.C."/>
            <person name="Singh A."/>
            <person name="Wilkins M.J."/>
            <person name="Karaoz U."/>
            <person name="Brodie E.L."/>
            <person name="Williams K.H."/>
            <person name="Hubbard S.S."/>
            <person name="Banfield J.F."/>
        </authorList>
    </citation>
    <scope>NUCLEOTIDE SEQUENCE [LARGE SCALE GENOMIC DNA]</scope>
</reference>